<dbReference type="PANTHER" id="PTHR43283">
    <property type="entry name" value="BETA-LACTAMASE-RELATED"/>
    <property type="match status" value="1"/>
</dbReference>
<dbReference type="SUPFAM" id="SSF56601">
    <property type="entry name" value="beta-lactamase/transpeptidase-like"/>
    <property type="match status" value="1"/>
</dbReference>
<dbReference type="Pfam" id="PF00144">
    <property type="entry name" value="Beta-lactamase"/>
    <property type="match status" value="1"/>
</dbReference>
<comment type="caution">
    <text evidence="2">The sequence shown here is derived from an EMBL/GenBank/DDBJ whole genome shotgun (WGS) entry which is preliminary data.</text>
</comment>
<dbReference type="Proteomes" id="UP000290253">
    <property type="component" value="Unassembled WGS sequence"/>
</dbReference>
<organism evidence="2 3">
    <name type="scientific">Silvibacterium dinghuense</name>
    <dbReference type="NCBI Taxonomy" id="1560006"/>
    <lineage>
        <taxon>Bacteria</taxon>
        <taxon>Pseudomonadati</taxon>
        <taxon>Acidobacteriota</taxon>
        <taxon>Terriglobia</taxon>
        <taxon>Terriglobales</taxon>
        <taxon>Acidobacteriaceae</taxon>
        <taxon>Silvibacterium</taxon>
    </lineage>
</organism>
<evidence type="ECO:0000259" key="1">
    <source>
        <dbReference type="Pfam" id="PF00144"/>
    </source>
</evidence>
<dbReference type="GO" id="GO:0016787">
    <property type="term" value="F:hydrolase activity"/>
    <property type="evidence" value="ECO:0007669"/>
    <property type="project" value="UniProtKB-KW"/>
</dbReference>
<dbReference type="InterPro" id="IPR001466">
    <property type="entry name" value="Beta-lactam-related"/>
</dbReference>
<evidence type="ECO:0000313" key="2">
    <source>
        <dbReference type="EMBL" id="RXS97312.1"/>
    </source>
</evidence>
<dbReference type="PANTHER" id="PTHR43283:SF14">
    <property type="entry name" value="BLL8153 PROTEIN"/>
    <property type="match status" value="1"/>
</dbReference>
<reference evidence="2 3" key="1">
    <citation type="journal article" date="2016" name="Int. J. Syst. Evol. Microbiol.">
        <title>Acidipila dinghuensis sp. nov., an acidobacterium isolated from forest soil.</title>
        <authorList>
            <person name="Jiang Y.W."/>
            <person name="Wang J."/>
            <person name="Chen M.H."/>
            <person name="Lv Y.Y."/>
            <person name="Qiu L.H."/>
        </authorList>
    </citation>
    <scope>NUCLEOTIDE SEQUENCE [LARGE SCALE GENOMIC DNA]</scope>
    <source>
        <strain evidence="2 3">DHOF10</strain>
    </source>
</reference>
<gene>
    <name evidence="2" type="ORF">ESZ00_05225</name>
</gene>
<dbReference type="EMBL" id="SDMK01000001">
    <property type="protein sequence ID" value="RXS97312.1"/>
    <property type="molecule type" value="Genomic_DNA"/>
</dbReference>
<dbReference type="Gene3D" id="3.40.710.10">
    <property type="entry name" value="DD-peptidase/beta-lactamase superfamily"/>
    <property type="match status" value="1"/>
</dbReference>
<evidence type="ECO:0000313" key="3">
    <source>
        <dbReference type="Proteomes" id="UP000290253"/>
    </source>
</evidence>
<dbReference type="RefSeq" id="WP_129207091.1">
    <property type="nucleotide sequence ID" value="NZ_BMGU01000001.1"/>
</dbReference>
<feature type="domain" description="Beta-lactamase-related" evidence="1">
    <location>
        <begin position="64"/>
        <end position="335"/>
    </location>
</feature>
<dbReference type="InterPro" id="IPR012338">
    <property type="entry name" value="Beta-lactam/transpept-like"/>
</dbReference>
<keyword evidence="3" id="KW-1185">Reference proteome</keyword>
<proteinExistence type="predicted"/>
<dbReference type="OrthoDB" id="9773047at2"/>
<keyword evidence="2" id="KW-0378">Hydrolase</keyword>
<dbReference type="InterPro" id="IPR050789">
    <property type="entry name" value="Diverse_Enzym_Activities"/>
</dbReference>
<sequence>MGQKLAADLTWMQAERDHRFGHMNEVFPVHIVHRGTAVRSLLRGAELKLPAGALDRYMVGEHVAGVLVIEDGRIRLERYALGADAATRWTGFSMTKSVTDTLVGAALHAGKIHSLSDPVTRYLPELRGSAYDGVTVRQVMTMTTGVRWHEDYTTADADNVRLYQQQPQPGENSTVAYMRTLQRAAMPGSVWNYNTGETDLLGVLLRRATGESLAEQLSSAIWQHAGMEQDATWIATAKDAEGEEFGGSGLSASLRDWGRLGLWFLDGGKGALDPDWMTEATRAQVEAGKAAYGYGWWPQKNAAGAYDGSFAALGIFGQSMLIDPRRKLVIVTVGDWAQATGADHSAARVAFWRGVEAAVDGELARR</sequence>
<dbReference type="AlphaFoldDB" id="A0A4V1NVW2"/>
<name>A0A4V1NVW2_9BACT</name>
<protein>
    <submittedName>
        <fullName evidence="2">Class A beta-lactamase-related serine hydrolase</fullName>
    </submittedName>
</protein>
<accession>A0A4V1NVW2</accession>